<dbReference type="InterPro" id="IPR003593">
    <property type="entry name" value="AAA+_ATPase"/>
</dbReference>
<evidence type="ECO:0000256" key="3">
    <source>
        <dbReference type="ARBA" id="ARBA00022741"/>
    </source>
</evidence>
<organism evidence="10 11">
    <name type="scientific">Methylorubrum extorquens (strain DSM 6343 / CIP 106787 / DM4)</name>
    <name type="common">Methylobacterium extorquens</name>
    <dbReference type="NCBI Taxonomy" id="661410"/>
    <lineage>
        <taxon>Bacteria</taxon>
        <taxon>Pseudomonadati</taxon>
        <taxon>Pseudomonadota</taxon>
        <taxon>Alphaproteobacteria</taxon>
        <taxon>Hyphomicrobiales</taxon>
        <taxon>Methylobacteriaceae</taxon>
        <taxon>Methylorubrum</taxon>
    </lineage>
</organism>
<feature type="domain" description="ABC transporter" evidence="9">
    <location>
        <begin position="61"/>
        <end position="273"/>
    </location>
</feature>
<evidence type="ECO:0000256" key="2">
    <source>
        <dbReference type="ARBA" id="ARBA00022448"/>
    </source>
</evidence>
<dbReference type="GO" id="GO:0016887">
    <property type="term" value="F:ATP hydrolysis activity"/>
    <property type="evidence" value="ECO:0007669"/>
    <property type="project" value="InterPro"/>
</dbReference>
<evidence type="ECO:0000259" key="9">
    <source>
        <dbReference type="PROSITE" id="PS50893"/>
    </source>
</evidence>
<evidence type="ECO:0000256" key="6">
    <source>
        <dbReference type="ARBA" id="ARBA00022967"/>
    </source>
</evidence>
<gene>
    <name evidence="10" type="primary">ccmA</name>
    <name evidence="10" type="ORF">METD_I3391</name>
</gene>
<evidence type="ECO:0000256" key="8">
    <source>
        <dbReference type="SAM" id="MobiDB-lite"/>
    </source>
</evidence>
<keyword evidence="3" id="KW-0547">Nucleotide-binding</keyword>
<protein>
    <submittedName>
        <fullName evidence="10">Heme export protein, cytochrome C-type biogenesis ccmA</fullName>
    </submittedName>
</protein>
<dbReference type="InterPro" id="IPR027417">
    <property type="entry name" value="P-loop_NTPase"/>
</dbReference>
<feature type="compositionally biased region" description="Basic and acidic residues" evidence="8">
    <location>
        <begin position="36"/>
        <end position="45"/>
    </location>
</feature>
<dbReference type="PANTHER" id="PTHR43499">
    <property type="entry name" value="ABC TRANSPORTER I FAMILY MEMBER 1"/>
    <property type="match status" value="1"/>
</dbReference>
<sequence>MRQRPERFARRRTIRYRPHETGLSAREMPRYSLRARRGDPTARTETKRADLNLIEGRSVRLIVENLACRRSGRRIFSGLSFVLGPGEGLMVTGRNGAGKSSLLTMLSGRLKPDAGTIRAEGIGEANLPECLHVVGHRDGLKSALTAAENLEFARDLLGNPAASPKAALEAMGLPHVARLPVGYLSAGQRRRVALARLLVCRRPLWLLDEPTAALDLASQGVLAGLMGRHRAEGGLVVAATHQALGLEDARELRIGPAAPEAVSEAAFEAEDWL</sequence>
<keyword evidence="6" id="KW-1278">Translocase</keyword>
<dbReference type="NCBIfam" id="TIGR01189">
    <property type="entry name" value="ccmA"/>
    <property type="match status" value="1"/>
</dbReference>
<keyword evidence="4" id="KW-0201">Cytochrome c-type biogenesis</keyword>
<keyword evidence="2" id="KW-0813">Transport</keyword>
<dbReference type="KEGG" id="mdi:METDI3391"/>
<evidence type="ECO:0000256" key="5">
    <source>
        <dbReference type="ARBA" id="ARBA00022840"/>
    </source>
</evidence>
<evidence type="ECO:0000313" key="10">
    <source>
        <dbReference type="EMBL" id="CAX25038.1"/>
    </source>
</evidence>
<dbReference type="Proteomes" id="UP000008070">
    <property type="component" value="Chromosome"/>
</dbReference>
<accession>C7C7C9</accession>
<dbReference type="InterPro" id="IPR003439">
    <property type="entry name" value="ABC_transporter-like_ATP-bd"/>
</dbReference>
<evidence type="ECO:0000256" key="1">
    <source>
        <dbReference type="ARBA" id="ARBA00005417"/>
    </source>
</evidence>
<dbReference type="AlphaFoldDB" id="C7C7C9"/>
<keyword evidence="7" id="KW-0472">Membrane</keyword>
<dbReference type="PROSITE" id="PS00211">
    <property type="entry name" value="ABC_TRANSPORTER_1"/>
    <property type="match status" value="1"/>
</dbReference>
<dbReference type="HOGENOM" id="CLU_000604_1_2_5"/>
<dbReference type="EMBL" id="FP103042">
    <property type="protein sequence ID" value="CAX25038.1"/>
    <property type="molecule type" value="Genomic_DNA"/>
</dbReference>
<evidence type="ECO:0000313" key="11">
    <source>
        <dbReference type="Proteomes" id="UP000008070"/>
    </source>
</evidence>
<evidence type="ECO:0000256" key="4">
    <source>
        <dbReference type="ARBA" id="ARBA00022748"/>
    </source>
</evidence>
<dbReference type="GO" id="GO:0022857">
    <property type="term" value="F:transmembrane transporter activity"/>
    <property type="evidence" value="ECO:0007669"/>
    <property type="project" value="InterPro"/>
</dbReference>
<dbReference type="GO" id="GO:0017004">
    <property type="term" value="P:cytochrome complex assembly"/>
    <property type="evidence" value="ECO:0007669"/>
    <property type="project" value="UniProtKB-KW"/>
</dbReference>
<dbReference type="SUPFAM" id="SSF52540">
    <property type="entry name" value="P-loop containing nucleoside triphosphate hydrolases"/>
    <property type="match status" value="1"/>
</dbReference>
<dbReference type="PROSITE" id="PS50893">
    <property type="entry name" value="ABC_TRANSPORTER_2"/>
    <property type="match status" value="1"/>
</dbReference>
<reference evidence="11" key="1">
    <citation type="journal article" date="2009" name="PLoS ONE">
        <title>Methylobacterium genome sequences: a reference blueprint to investigate microbial metabolism of C1 compounds from natural and industrial sources.</title>
        <authorList>
            <person name="Vuilleumier S."/>
            <person name="Chistoserdova L."/>
            <person name="Lee M.-C."/>
            <person name="Bringel F."/>
            <person name="Lajus A."/>
            <person name="Zhou Y."/>
            <person name="Gourion B."/>
            <person name="Barbe V."/>
            <person name="Chang J."/>
            <person name="Cruveiller S."/>
            <person name="Dossat C."/>
            <person name="Gillett W."/>
            <person name="Gruffaz C."/>
            <person name="Haugen E."/>
            <person name="Hourcade E."/>
            <person name="Levy R."/>
            <person name="Mangenot S."/>
            <person name="Muller E."/>
            <person name="Nadalig T."/>
            <person name="Pagni M."/>
            <person name="Penny C."/>
            <person name="Peyraud R."/>
            <person name="Robinson D.G."/>
            <person name="Roche D."/>
            <person name="Rouy Z."/>
            <person name="Saenampechek C."/>
            <person name="Salvignol G."/>
            <person name="Vallenet D."/>
            <person name="Wu Z."/>
            <person name="Marx C.J."/>
            <person name="Vorholt J.A."/>
            <person name="Olson M.V."/>
            <person name="Kaul R."/>
            <person name="Weissenbach J."/>
            <person name="Medigue C."/>
            <person name="Lidstrom M.E."/>
        </authorList>
    </citation>
    <scope>NUCLEOTIDE SEQUENCE [LARGE SCALE GENOMIC DNA]</scope>
    <source>
        <strain evidence="11">DSM 6343 / CIP 106787 / DM4</strain>
    </source>
</reference>
<dbReference type="InterPro" id="IPR017871">
    <property type="entry name" value="ABC_transporter-like_CS"/>
</dbReference>
<dbReference type="GO" id="GO:0005524">
    <property type="term" value="F:ATP binding"/>
    <property type="evidence" value="ECO:0007669"/>
    <property type="project" value="UniProtKB-KW"/>
</dbReference>
<dbReference type="PANTHER" id="PTHR43499:SF1">
    <property type="entry name" value="ABC TRANSPORTER I FAMILY MEMBER 1"/>
    <property type="match status" value="1"/>
</dbReference>
<dbReference type="SMART" id="SM00382">
    <property type="entry name" value="AAA"/>
    <property type="match status" value="1"/>
</dbReference>
<dbReference type="InterPro" id="IPR005895">
    <property type="entry name" value="ABC_transptr_haem_export_CcmA"/>
</dbReference>
<name>C7C7C9_METED</name>
<comment type="similarity">
    <text evidence="1">Belongs to the ABC transporter superfamily.</text>
</comment>
<proteinExistence type="inferred from homology"/>
<evidence type="ECO:0000256" key="7">
    <source>
        <dbReference type="ARBA" id="ARBA00023136"/>
    </source>
</evidence>
<dbReference type="Pfam" id="PF00005">
    <property type="entry name" value="ABC_tran"/>
    <property type="match status" value="1"/>
</dbReference>
<keyword evidence="5" id="KW-0067">ATP-binding</keyword>
<dbReference type="Gene3D" id="3.40.50.300">
    <property type="entry name" value="P-loop containing nucleotide triphosphate hydrolases"/>
    <property type="match status" value="1"/>
</dbReference>
<feature type="region of interest" description="Disordered" evidence="8">
    <location>
        <begin position="16"/>
        <end position="45"/>
    </location>
</feature>